<keyword evidence="3" id="KW-1185">Reference proteome</keyword>
<comment type="caution">
    <text evidence="2">The sequence shown here is derived from an EMBL/GenBank/DDBJ whole genome shotgun (WGS) entry which is preliminary data.</text>
</comment>
<dbReference type="Pfam" id="PF00144">
    <property type="entry name" value="Beta-lactamase"/>
    <property type="match status" value="1"/>
</dbReference>
<dbReference type="EMBL" id="MLCO01000330">
    <property type="protein sequence ID" value="ONG46039.1"/>
    <property type="molecule type" value="Genomic_DNA"/>
</dbReference>
<keyword evidence="2" id="KW-0378">Hydrolase</keyword>
<protein>
    <submittedName>
        <fullName evidence="2">Serine hydrolase</fullName>
    </submittedName>
</protein>
<dbReference type="Gene3D" id="3.40.710.10">
    <property type="entry name" value="DD-peptidase/beta-lactamase superfamily"/>
    <property type="match status" value="1"/>
</dbReference>
<feature type="domain" description="Beta-lactamase-related" evidence="1">
    <location>
        <begin position="17"/>
        <end position="323"/>
    </location>
</feature>
<dbReference type="InterPro" id="IPR001466">
    <property type="entry name" value="Beta-lactam-related"/>
</dbReference>
<dbReference type="InterPro" id="IPR012338">
    <property type="entry name" value="Beta-lactam/transpept-like"/>
</dbReference>
<dbReference type="SUPFAM" id="SSF56601">
    <property type="entry name" value="beta-lactamase/transpeptidase-like"/>
    <property type="match status" value="1"/>
</dbReference>
<sequence length="513" mass="55087">MPGETPMDWNRATAEAAAIAGRWSEERGPGGAIVLFDASGIKATNAGGYANLELSVPFTPDTENRLASISKHFMAATLLLEGIPLEAPLGSLVPGLPAAIGAVPLERALDMTGGLPDMMEVLWQQGIPYTASLEREEVMALLKRLPGLCAPPGQEMAYSNTGWRLAEAVLEAQRGTGYRDALERRLLAPLTLRVSFPSDETEPLRDLATGYWWDGLSWRRGRYGMHFSPSGGLVASANTLAKWSAALLSGAGPLEGMLDRLTMTRHFADGSDSVYRLGLVETRLGQSRIVGHGGSLPGYRNHVLMAPDQGVGVVVLTNREEDALWPALTVLAALLGEAPPIPAALAPGLYAEAEGPFWAELGADSISVMGGFERLMQGADGGLRSIPSYLDIFLNAQSDTVLEGRIGGVARRLEKVPGQTPLDPRLIGRWQEPDFGGVIEIRTDGTARMPWPGGLGAETRLTPLPGGRALAELKHGPWRHRPCLWLQADGSLRLASHRSRVLHFRLQNVPDHG</sequence>
<evidence type="ECO:0000259" key="1">
    <source>
        <dbReference type="Pfam" id="PF00144"/>
    </source>
</evidence>
<accession>A0A1V2GXE7</accession>
<dbReference type="Proteomes" id="UP000188879">
    <property type="component" value="Unassembled WGS sequence"/>
</dbReference>
<dbReference type="PANTHER" id="PTHR46825:SF9">
    <property type="entry name" value="BETA-LACTAMASE-RELATED DOMAIN-CONTAINING PROTEIN"/>
    <property type="match status" value="1"/>
</dbReference>
<dbReference type="GO" id="GO:0016787">
    <property type="term" value="F:hydrolase activity"/>
    <property type="evidence" value="ECO:0007669"/>
    <property type="project" value="UniProtKB-KW"/>
</dbReference>
<gene>
    <name evidence="2" type="ORF">BKE38_25755</name>
</gene>
<name>A0A1V2GXE7_9PROT</name>
<evidence type="ECO:0000313" key="2">
    <source>
        <dbReference type="EMBL" id="ONG46039.1"/>
    </source>
</evidence>
<dbReference type="AlphaFoldDB" id="A0A1V2GXE7"/>
<evidence type="ECO:0000313" key="3">
    <source>
        <dbReference type="Proteomes" id="UP000188879"/>
    </source>
</evidence>
<dbReference type="PANTHER" id="PTHR46825">
    <property type="entry name" value="D-ALANYL-D-ALANINE-CARBOXYPEPTIDASE/ENDOPEPTIDASE AMPH"/>
    <property type="match status" value="1"/>
</dbReference>
<organism evidence="2 3">
    <name type="scientific">Teichococcus deserti</name>
    <dbReference type="NCBI Taxonomy" id="1817963"/>
    <lineage>
        <taxon>Bacteria</taxon>
        <taxon>Pseudomonadati</taxon>
        <taxon>Pseudomonadota</taxon>
        <taxon>Alphaproteobacteria</taxon>
        <taxon>Acetobacterales</taxon>
        <taxon>Roseomonadaceae</taxon>
        <taxon>Roseomonas</taxon>
    </lineage>
</organism>
<proteinExistence type="predicted"/>
<dbReference type="InterPro" id="IPR050491">
    <property type="entry name" value="AmpC-like"/>
</dbReference>
<reference evidence="2 3" key="1">
    <citation type="submission" date="2016-10" db="EMBL/GenBank/DDBJ databases">
        <title>Draft Genome sequence of Roseomonas sp. strain M3.</title>
        <authorList>
            <person name="Subhash Y."/>
            <person name="Lee S."/>
        </authorList>
    </citation>
    <scope>NUCLEOTIDE SEQUENCE [LARGE SCALE GENOMIC DNA]</scope>
    <source>
        <strain evidence="2 3">M3</strain>
    </source>
</reference>